<feature type="domain" description="Cation/H+ exchanger transmembrane" evidence="9">
    <location>
        <begin position="15"/>
        <end position="377"/>
    </location>
</feature>
<keyword evidence="5 8" id="KW-1133">Transmembrane helix</keyword>
<dbReference type="AlphaFoldDB" id="A0A6N8DRB4"/>
<dbReference type="Pfam" id="PF00999">
    <property type="entry name" value="Na_H_Exchanger"/>
    <property type="match status" value="1"/>
</dbReference>
<evidence type="ECO:0000256" key="2">
    <source>
        <dbReference type="ARBA" id="ARBA00022448"/>
    </source>
</evidence>
<keyword evidence="7 8" id="KW-0472">Membrane</keyword>
<evidence type="ECO:0000256" key="3">
    <source>
        <dbReference type="ARBA" id="ARBA00022449"/>
    </source>
</evidence>
<evidence type="ECO:0000256" key="8">
    <source>
        <dbReference type="SAM" id="Phobius"/>
    </source>
</evidence>
<evidence type="ECO:0000313" key="11">
    <source>
        <dbReference type="Proteomes" id="UP000439113"/>
    </source>
</evidence>
<feature type="transmembrane region" description="Helical" evidence="8">
    <location>
        <begin position="217"/>
        <end position="234"/>
    </location>
</feature>
<feature type="transmembrane region" description="Helical" evidence="8">
    <location>
        <begin position="269"/>
        <end position="287"/>
    </location>
</feature>
<dbReference type="Proteomes" id="UP000439113">
    <property type="component" value="Unassembled WGS sequence"/>
</dbReference>
<feature type="transmembrane region" description="Helical" evidence="8">
    <location>
        <begin position="6"/>
        <end position="22"/>
    </location>
</feature>
<evidence type="ECO:0000256" key="6">
    <source>
        <dbReference type="ARBA" id="ARBA00023065"/>
    </source>
</evidence>
<feature type="transmembrane region" description="Helical" evidence="8">
    <location>
        <begin position="149"/>
        <end position="171"/>
    </location>
</feature>
<dbReference type="EMBL" id="WNKS01000028">
    <property type="protein sequence ID" value="MTV33162.1"/>
    <property type="molecule type" value="Genomic_DNA"/>
</dbReference>
<name>A0A6N8DRB4_RHOAC</name>
<feature type="transmembrane region" description="Helical" evidence="8">
    <location>
        <begin position="91"/>
        <end position="112"/>
    </location>
</feature>
<proteinExistence type="predicted"/>
<keyword evidence="6" id="KW-0406">Ion transport</keyword>
<dbReference type="GO" id="GO:1902600">
    <property type="term" value="P:proton transmembrane transport"/>
    <property type="evidence" value="ECO:0007669"/>
    <property type="project" value="InterPro"/>
</dbReference>
<evidence type="ECO:0000256" key="4">
    <source>
        <dbReference type="ARBA" id="ARBA00022692"/>
    </source>
</evidence>
<keyword evidence="4 8" id="KW-0812">Transmembrane</keyword>
<keyword evidence="3" id="KW-0050">Antiport</keyword>
<dbReference type="PANTHER" id="PTHR43562:SF1">
    <property type="entry name" value="NA(+)_H(+) ANTIPORTER YJBQ-RELATED"/>
    <property type="match status" value="1"/>
</dbReference>
<evidence type="ECO:0000256" key="7">
    <source>
        <dbReference type="ARBA" id="ARBA00023136"/>
    </source>
</evidence>
<dbReference type="InterPro" id="IPR038770">
    <property type="entry name" value="Na+/solute_symporter_sf"/>
</dbReference>
<dbReference type="Gene3D" id="1.20.1530.20">
    <property type="match status" value="1"/>
</dbReference>
<reference evidence="10 11" key="1">
    <citation type="submission" date="2019-11" db="EMBL/GenBank/DDBJ databases">
        <title>Whole-genome sequence of a Rhodoblastus acidophilus DSM 142.</title>
        <authorList>
            <person name="Kyndt J.A."/>
            <person name="Meyer T.E."/>
        </authorList>
    </citation>
    <scope>NUCLEOTIDE SEQUENCE [LARGE SCALE GENOMIC DNA]</scope>
    <source>
        <strain evidence="10 11">DSM 142</strain>
    </source>
</reference>
<evidence type="ECO:0000313" key="10">
    <source>
        <dbReference type="EMBL" id="MTV33162.1"/>
    </source>
</evidence>
<feature type="transmembrane region" description="Helical" evidence="8">
    <location>
        <begin position="177"/>
        <end position="196"/>
    </location>
</feature>
<feature type="transmembrane region" description="Helical" evidence="8">
    <location>
        <begin position="299"/>
        <end position="320"/>
    </location>
</feature>
<protein>
    <submittedName>
        <fullName evidence="10">Cation:proton antiporter</fullName>
    </submittedName>
</protein>
<feature type="transmembrane region" description="Helical" evidence="8">
    <location>
        <begin position="118"/>
        <end position="137"/>
    </location>
</feature>
<evidence type="ECO:0000256" key="1">
    <source>
        <dbReference type="ARBA" id="ARBA00004141"/>
    </source>
</evidence>
<sequence length="420" mass="44754">MLPNDFQNILLISCIAVLAPLISRAPGLANVPVVAIELGMGVLVGPSVAGLVTSDGIIDFLSRLGLAFLFFQAGFEFRLKTVGADALRLGLIAWSTSLALAAVIVTLLYLVGFVNAPVLIAIALSTTAFGILLPVLRQTTAGSDDLKRYVLGAAAVGEIGPLLLASVALAKDHRLDQLLITLLFLALSIGCVFLVARFRSEQTSSLILRRLADDEILPVRASLVLLLGFVYLANRFGIEIVIGAYAAGLAVAMLVHGTEAEVLEERLTMIGSGFFVPVFFIASGAELDLSTLASNPWSIVRLAVFCLLFLFIRAAPLQLYRQALDKRDMPALALLTSVTLPLVVAIIYLGVRKGQISTENAAALVGAAVITVTVFPALALSICAAKQQSRPPGRVEIFVMRCSEWGLKRFEAVFGAVRRK</sequence>
<comment type="caution">
    <text evidence="10">The sequence shown here is derived from an EMBL/GenBank/DDBJ whole genome shotgun (WGS) entry which is preliminary data.</text>
</comment>
<evidence type="ECO:0000259" key="9">
    <source>
        <dbReference type="Pfam" id="PF00999"/>
    </source>
</evidence>
<comment type="subcellular location">
    <subcellularLocation>
        <location evidence="1">Membrane</location>
        <topology evidence="1">Multi-pass membrane protein</topology>
    </subcellularLocation>
</comment>
<keyword evidence="2" id="KW-0813">Transport</keyword>
<feature type="transmembrane region" description="Helical" evidence="8">
    <location>
        <begin position="332"/>
        <end position="351"/>
    </location>
</feature>
<evidence type="ECO:0000256" key="5">
    <source>
        <dbReference type="ARBA" id="ARBA00022989"/>
    </source>
</evidence>
<accession>A0A6N8DRB4</accession>
<organism evidence="10 11">
    <name type="scientific">Rhodoblastus acidophilus</name>
    <name type="common">Rhodopseudomonas acidophila</name>
    <dbReference type="NCBI Taxonomy" id="1074"/>
    <lineage>
        <taxon>Bacteria</taxon>
        <taxon>Pseudomonadati</taxon>
        <taxon>Pseudomonadota</taxon>
        <taxon>Alphaproteobacteria</taxon>
        <taxon>Hyphomicrobiales</taxon>
        <taxon>Rhodoblastaceae</taxon>
        <taxon>Rhodoblastus</taxon>
    </lineage>
</organism>
<gene>
    <name evidence="10" type="ORF">GJ654_19460</name>
</gene>
<feature type="transmembrane region" description="Helical" evidence="8">
    <location>
        <begin position="363"/>
        <end position="385"/>
    </location>
</feature>
<dbReference type="InterPro" id="IPR006153">
    <property type="entry name" value="Cation/H_exchanger_TM"/>
</dbReference>
<dbReference type="GO" id="GO:0015297">
    <property type="term" value="F:antiporter activity"/>
    <property type="evidence" value="ECO:0007669"/>
    <property type="project" value="UniProtKB-KW"/>
</dbReference>
<feature type="transmembrane region" description="Helical" evidence="8">
    <location>
        <begin position="240"/>
        <end position="257"/>
    </location>
</feature>
<dbReference type="GO" id="GO:0016020">
    <property type="term" value="C:membrane"/>
    <property type="evidence" value="ECO:0007669"/>
    <property type="project" value="UniProtKB-SubCell"/>
</dbReference>
<dbReference type="PANTHER" id="PTHR43562">
    <property type="entry name" value="NAPA-TYPE SODIUM/HYDROGEN ANTIPORTER"/>
    <property type="match status" value="1"/>
</dbReference>